<dbReference type="EMBL" id="STGU01000009">
    <property type="protein sequence ID" value="THV33962.1"/>
    <property type="molecule type" value="Genomic_DNA"/>
</dbReference>
<dbReference type="AlphaFoldDB" id="A0A4S8PVW4"/>
<dbReference type="RefSeq" id="WP_113460694.1">
    <property type="nucleotide sequence ID" value="NZ_STGU01000009.1"/>
</dbReference>
<protein>
    <submittedName>
        <fullName evidence="4">Response regulator</fullName>
    </submittedName>
</protein>
<name>A0A4S8PVW4_9HYPH</name>
<dbReference type="SUPFAM" id="SSF52172">
    <property type="entry name" value="CheY-like"/>
    <property type="match status" value="1"/>
</dbReference>
<evidence type="ECO:0000313" key="4">
    <source>
        <dbReference type="EMBL" id="THV33962.1"/>
    </source>
</evidence>
<dbReference type="PANTHER" id="PTHR44591">
    <property type="entry name" value="STRESS RESPONSE REGULATOR PROTEIN 1"/>
    <property type="match status" value="1"/>
</dbReference>
<evidence type="ECO:0000256" key="1">
    <source>
        <dbReference type="ARBA" id="ARBA00022553"/>
    </source>
</evidence>
<keyword evidence="1 2" id="KW-0597">Phosphoprotein</keyword>
<evidence type="ECO:0000313" key="5">
    <source>
        <dbReference type="Proteomes" id="UP000307378"/>
    </source>
</evidence>
<dbReference type="GO" id="GO:0000160">
    <property type="term" value="P:phosphorelay signal transduction system"/>
    <property type="evidence" value="ECO:0007669"/>
    <property type="project" value="InterPro"/>
</dbReference>
<dbReference type="InterPro" id="IPR050595">
    <property type="entry name" value="Bact_response_regulator"/>
</dbReference>
<evidence type="ECO:0000256" key="2">
    <source>
        <dbReference type="PROSITE-ProRule" id="PRU00169"/>
    </source>
</evidence>
<dbReference type="FunFam" id="3.40.50.2300:FF:000074">
    <property type="entry name" value="Fis family transcriptional regulator"/>
    <property type="match status" value="1"/>
</dbReference>
<dbReference type="PANTHER" id="PTHR44591:SF25">
    <property type="entry name" value="CHEMOTAXIS TWO-COMPONENT RESPONSE REGULATOR"/>
    <property type="match status" value="1"/>
</dbReference>
<dbReference type="InterPro" id="IPR011006">
    <property type="entry name" value="CheY-like_superfamily"/>
</dbReference>
<accession>A0A4S8PVW4</accession>
<gene>
    <name evidence="4" type="ORF">FAA86_16000</name>
</gene>
<feature type="domain" description="Response regulatory" evidence="3">
    <location>
        <begin position="4"/>
        <end position="120"/>
    </location>
</feature>
<reference evidence="4 5" key="1">
    <citation type="submission" date="2019-04" db="EMBL/GenBank/DDBJ databases">
        <title>genome sequence of strain W3.</title>
        <authorList>
            <person name="Gao J."/>
            <person name="Sun J."/>
        </authorList>
    </citation>
    <scope>NUCLEOTIDE SEQUENCE [LARGE SCALE GENOMIC DNA]</scope>
    <source>
        <strain evidence="4 5">W3</strain>
    </source>
</reference>
<comment type="caution">
    <text evidence="4">The sequence shown here is derived from an EMBL/GenBank/DDBJ whole genome shotgun (WGS) entry which is preliminary data.</text>
</comment>
<dbReference type="PROSITE" id="PS50110">
    <property type="entry name" value="RESPONSE_REGULATORY"/>
    <property type="match status" value="1"/>
</dbReference>
<dbReference type="Gene3D" id="3.40.50.2300">
    <property type="match status" value="1"/>
</dbReference>
<dbReference type="Pfam" id="PF00072">
    <property type="entry name" value="Response_reg"/>
    <property type="match status" value="1"/>
</dbReference>
<dbReference type="InterPro" id="IPR001789">
    <property type="entry name" value="Sig_transdc_resp-reg_receiver"/>
</dbReference>
<proteinExistence type="predicted"/>
<dbReference type="SMART" id="SM00448">
    <property type="entry name" value="REC"/>
    <property type="match status" value="1"/>
</dbReference>
<organism evidence="4 5">
    <name type="scientific">Rhizobium rosettiformans W3</name>
    <dbReference type="NCBI Taxonomy" id="538378"/>
    <lineage>
        <taxon>Bacteria</taxon>
        <taxon>Pseudomonadati</taxon>
        <taxon>Pseudomonadota</taxon>
        <taxon>Alphaproteobacteria</taxon>
        <taxon>Hyphomicrobiales</taxon>
        <taxon>Rhizobiaceae</taxon>
        <taxon>Rhizobium/Agrobacterium group</taxon>
        <taxon>Rhizobium</taxon>
    </lineage>
</organism>
<dbReference type="Proteomes" id="UP000307378">
    <property type="component" value="Unassembled WGS sequence"/>
</dbReference>
<sequence length="121" mass="13440">MVKKILAVDDSRTILSMVTQTLENAGYETLQAEDGIQGLEVLEGNAPDLIITDINMPRLDGFGFIERIRRSDRYRAIPILVLTTENDPQKRERARKAGATGWIVKPFEAAKLVDTVGRLSG</sequence>
<feature type="modified residue" description="4-aspartylphosphate" evidence="2">
    <location>
        <position position="53"/>
    </location>
</feature>
<evidence type="ECO:0000259" key="3">
    <source>
        <dbReference type="PROSITE" id="PS50110"/>
    </source>
</evidence>